<evidence type="ECO:0000256" key="4">
    <source>
        <dbReference type="ARBA" id="ARBA00022801"/>
    </source>
</evidence>
<dbReference type="HAMAP" id="MF_00278">
    <property type="entry name" value="HisH"/>
    <property type="match status" value="1"/>
</dbReference>
<dbReference type="PANTHER" id="PTHR42701">
    <property type="entry name" value="IMIDAZOLE GLYCEROL PHOSPHATE SYNTHASE SUBUNIT HISH"/>
    <property type="match status" value="1"/>
</dbReference>
<dbReference type="CDD" id="cd01748">
    <property type="entry name" value="GATase1_IGP_Synthase"/>
    <property type="match status" value="1"/>
</dbReference>
<dbReference type="EC" id="3.5.1.2" evidence="10"/>
<evidence type="ECO:0000256" key="2">
    <source>
        <dbReference type="ARBA" id="ARBA00011152"/>
    </source>
</evidence>
<comment type="function">
    <text evidence="10">IGPS catalyzes the conversion of PRFAR and glutamine to IGP, AICAR and glutamate. The HisH subunit catalyzes the hydrolysis of glutamine to glutamate and ammonia as part of the synthesis of IGP and AICAR. The resulting ammonia molecule is channeled to the active site of HisF.</text>
</comment>
<dbReference type="InterPro" id="IPR029062">
    <property type="entry name" value="Class_I_gatase-like"/>
</dbReference>
<keyword evidence="5 10" id="KW-0315">Glutamine amidotransferase</keyword>
<comment type="catalytic activity">
    <reaction evidence="8 10">
        <text>5-[(5-phospho-1-deoxy-D-ribulos-1-ylimino)methylamino]-1-(5-phospho-beta-D-ribosyl)imidazole-4-carboxamide + L-glutamine = D-erythro-1-(imidazol-4-yl)glycerol 3-phosphate + 5-amino-1-(5-phospho-beta-D-ribosyl)imidazole-4-carboxamide + L-glutamate + H(+)</text>
        <dbReference type="Rhea" id="RHEA:24793"/>
        <dbReference type="ChEBI" id="CHEBI:15378"/>
        <dbReference type="ChEBI" id="CHEBI:29985"/>
        <dbReference type="ChEBI" id="CHEBI:58278"/>
        <dbReference type="ChEBI" id="CHEBI:58359"/>
        <dbReference type="ChEBI" id="CHEBI:58475"/>
        <dbReference type="ChEBI" id="CHEBI:58525"/>
        <dbReference type="EC" id="4.3.2.10"/>
    </reaction>
</comment>
<dbReference type="GO" id="GO:0016829">
    <property type="term" value="F:lyase activity"/>
    <property type="evidence" value="ECO:0007669"/>
    <property type="project" value="UniProtKB-KW"/>
</dbReference>
<evidence type="ECO:0000256" key="9">
    <source>
        <dbReference type="ARBA" id="ARBA00049534"/>
    </source>
</evidence>
<reference evidence="12 13" key="1">
    <citation type="submission" date="2023-04" db="EMBL/GenBank/DDBJ databases">
        <title>Nanopore sequencing of Janthinobacterium from water.</title>
        <authorList>
            <person name="Ciuchcinski K."/>
            <person name="Rokowska A."/>
            <person name="Dziewit L."/>
        </authorList>
    </citation>
    <scope>NUCLEOTIDE SEQUENCE [LARGE SCALE GENOMIC DNA]</scope>
    <source>
        <strain evidence="12 13">DEMB2</strain>
    </source>
</reference>
<evidence type="ECO:0000256" key="8">
    <source>
        <dbReference type="ARBA" id="ARBA00047838"/>
    </source>
</evidence>
<evidence type="ECO:0000259" key="11">
    <source>
        <dbReference type="Pfam" id="PF00117"/>
    </source>
</evidence>
<dbReference type="EMBL" id="CP121464">
    <property type="protein sequence ID" value="WFR78977.1"/>
    <property type="molecule type" value="Genomic_DNA"/>
</dbReference>
<dbReference type="EC" id="4.3.2.10" evidence="10"/>
<dbReference type="Proteomes" id="UP001219584">
    <property type="component" value="Chromosome"/>
</dbReference>
<organism evidence="12 13">
    <name type="scientific">Janthinobacterium rivuli</name>
    <dbReference type="NCBI Taxonomy" id="2751478"/>
    <lineage>
        <taxon>Bacteria</taxon>
        <taxon>Pseudomonadati</taxon>
        <taxon>Pseudomonadota</taxon>
        <taxon>Betaproteobacteria</taxon>
        <taxon>Burkholderiales</taxon>
        <taxon>Oxalobacteraceae</taxon>
        <taxon>Janthinobacterium</taxon>
    </lineage>
</organism>
<dbReference type="SUPFAM" id="SSF52317">
    <property type="entry name" value="Class I glutamine amidotransferase-like"/>
    <property type="match status" value="1"/>
</dbReference>
<evidence type="ECO:0000256" key="10">
    <source>
        <dbReference type="HAMAP-Rule" id="MF_00278"/>
    </source>
</evidence>
<keyword evidence="3 10" id="KW-0028">Amino-acid biosynthesis</keyword>
<evidence type="ECO:0000256" key="6">
    <source>
        <dbReference type="ARBA" id="ARBA00023102"/>
    </source>
</evidence>
<evidence type="ECO:0000256" key="3">
    <source>
        <dbReference type="ARBA" id="ARBA00022605"/>
    </source>
</evidence>
<comment type="subunit">
    <text evidence="2 10">Heterodimer of HisH and HisF.</text>
</comment>
<name>A0ABY8I262_9BURK</name>
<dbReference type="Gene3D" id="3.40.50.880">
    <property type="match status" value="1"/>
</dbReference>
<feature type="active site" evidence="10">
    <location>
        <position position="186"/>
    </location>
</feature>
<feature type="active site" evidence="10">
    <location>
        <position position="188"/>
    </location>
</feature>
<keyword evidence="10" id="KW-0963">Cytoplasm</keyword>
<gene>
    <name evidence="10 12" type="primary">hisH</name>
    <name evidence="12" type="ORF">P9875_25320</name>
</gene>
<dbReference type="PROSITE" id="PS51273">
    <property type="entry name" value="GATASE_TYPE_1"/>
    <property type="match status" value="1"/>
</dbReference>
<dbReference type="Pfam" id="PF00117">
    <property type="entry name" value="GATase"/>
    <property type="match status" value="1"/>
</dbReference>
<comment type="pathway">
    <text evidence="1 10">Amino-acid biosynthesis; L-histidine biosynthesis; L-histidine from 5-phospho-alpha-D-ribose 1-diphosphate: step 5/9.</text>
</comment>
<dbReference type="RefSeq" id="WP_099401473.1">
    <property type="nucleotide sequence ID" value="NZ_CP121464.1"/>
</dbReference>
<evidence type="ECO:0000256" key="1">
    <source>
        <dbReference type="ARBA" id="ARBA00005091"/>
    </source>
</evidence>
<dbReference type="InterPro" id="IPR010139">
    <property type="entry name" value="Imidazole-glycPsynth_HisH"/>
</dbReference>
<dbReference type="InterPro" id="IPR017926">
    <property type="entry name" value="GATASE"/>
</dbReference>
<keyword evidence="7 10" id="KW-0456">Lyase</keyword>
<comment type="subcellular location">
    <subcellularLocation>
        <location evidence="10">Cytoplasm</location>
    </subcellularLocation>
</comment>
<evidence type="ECO:0000256" key="7">
    <source>
        <dbReference type="ARBA" id="ARBA00023239"/>
    </source>
</evidence>
<sequence length="204" mass="22549">MIAIVNYGLGNISAFANIYKSLGVPFILADTASQLRDASKIILPGVGSFDHAMQLLQASGMRGELNRLVLEEKRPVLGICVGMQMLALSSDEGRETGLGWIDGVVRKIDAARPGHELLLPHMGWNSVRSLNDNALLTGLDMESEFYFLHSYYFDCNQAGDAFADVEYGTRFVCGVNHENIYGVQFHPEKSHRNGVRLLKNFAEL</sequence>
<evidence type="ECO:0000256" key="5">
    <source>
        <dbReference type="ARBA" id="ARBA00022962"/>
    </source>
</evidence>
<protein>
    <recommendedName>
        <fullName evidence="10">Imidazole glycerol phosphate synthase subunit HisH</fullName>
        <ecNumber evidence="10">4.3.2.10</ecNumber>
    </recommendedName>
    <alternativeName>
        <fullName evidence="10">IGP synthase glutaminase subunit</fullName>
        <ecNumber evidence="10">3.5.1.2</ecNumber>
    </alternativeName>
    <alternativeName>
        <fullName evidence="10">IGP synthase subunit HisH</fullName>
    </alternativeName>
    <alternativeName>
        <fullName evidence="10">ImGP synthase subunit HisH</fullName>
        <shortName evidence="10">IGPS subunit HisH</shortName>
    </alternativeName>
</protein>
<keyword evidence="6 10" id="KW-0368">Histidine biosynthesis</keyword>
<keyword evidence="13" id="KW-1185">Reference proteome</keyword>
<dbReference type="NCBIfam" id="TIGR01855">
    <property type="entry name" value="IMP_synth_hisH"/>
    <property type="match status" value="1"/>
</dbReference>
<proteinExistence type="inferred from homology"/>
<dbReference type="PIRSF" id="PIRSF000495">
    <property type="entry name" value="Amidotransf_hisH"/>
    <property type="match status" value="1"/>
</dbReference>
<feature type="domain" description="Glutamine amidotransferase" evidence="11">
    <location>
        <begin position="38"/>
        <end position="201"/>
    </location>
</feature>
<dbReference type="PANTHER" id="PTHR42701:SF1">
    <property type="entry name" value="IMIDAZOLE GLYCEROL PHOSPHATE SYNTHASE SUBUNIT HISH"/>
    <property type="match status" value="1"/>
</dbReference>
<comment type="catalytic activity">
    <reaction evidence="9 10">
        <text>L-glutamine + H2O = L-glutamate + NH4(+)</text>
        <dbReference type="Rhea" id="RHEA:15889"/>
        <dbReference type="ChEBI" id="CHEBI:15377"/>
        <dbReference type="ChEBI" id="CHEBI:28938"/>
        <dbReference type="ChEBI" id="CHEBI:29985"/>
        <dbReference type="ChEBI" id="CHEBI:58359"/>
        <dbReference type="EC" id="3.5.1.2"/>
    </reaction>
</comment>
<accession>A0ABY8I262</accession>
<feature type="active site" description="Nucleophile" evidence="10">
    <location>
        <position position="80"/>
    </location>
</feature>
<keyword evidence="4 10" id="KW-0378">Hydrolase</keyword>
<evidence type="ECO:0000313" key="13">
    <source>
        <dbReference type="Proteomes" id="UP001219584"/>
    </source>
</evidence>
<evidence type="ECO:0000313" key="12">
    <source>
        <dbReference type="EMBL" id="WFR78977.1"/>
    </source>
</evidence>